<keyword evidence="2" id="KW-1185">Reference proteome</keyword>
<organism evidence="1 2">
    <name type="scientific">Massilia rubra</name>
    <dbReference type="NCBI Taxonomy" id="2607910"/>
    <lineage>
        <taxon>Bacteria</taxon>
        <taxon>Pseudomonadati</taxon>
        <taxon>Pseudomonadota</taxon>
        <taxon>Betaproteobacteria</taxon>
        <taxon>Burkholderiales</taxon>
        <taxon>Oxalobacteraceae</taxon>
        <taxon>Telluria group</taxon>
        <taxon>Massilia</taxon>
    </lineage>
</organism>
<comment type="caution">
    <text evidence="1">The sequence shown here is derived from an EMBL/GenBank/DDBJ whole genome shotgun (WGS) entry which is preliminary data.</text>
</comment>
<name>A0ABX0LSM4_9BURK</name>
<dbReference type="RefSeq" id="WP_167231021.1">
    <property type="nucleotide sequence ID" value="NZ_VUYU01000031.1"/>
</dbReference>
<proteinExistence type="predicted"/>
<evidence type="ECO:0000313" key="2">
    <source>
        <dbReference type="Proteomes" id="UP000785613"/>
    </source>
</evidence>
<protein>
    <submittedName>
        <fullName evidence="1">Uncharacterized protein</fullName>
    </submittedName>
</protein>
<accession>A0ABX0LSM4</accession>
<sequence>MALHAGFAAALSFTKDVLQSFIHAGYVNNIVLGRIKGGAHGVAQSDLSEYTVDYDLFQAEPRITLQANAGKHVILAMDLAGTLTCSGENKPTRSVNVRVKLTATCEVAAIRPNGNALHFGLKMSSLGMLTYDLAVIGADQVSSVYPSSILSPLNGGMLSGVIARAMPTVLLTPPQLAHFVRLGYTLGPLGSKKDSISVRVSADSLNIGVDVQELYFQGDAAQLVDLNRVSTPKGWKKTLLQSVHTDDDEYGTPLYDTQWTASKLRTAGAHKTDAAVSLHEMAFQRMFDQLGRSQVMATFEGQKYAQVQTALLQLIGKFPKKSFEPSTLQLTALNALKIVFGQDILTISGTGGNFEVLPVHVGFSLKARIVHTYFDGDTSFVMRYANADGITGEIYDVDLDSPVWLGFIHAMGIASGIMLAPHDGAVNLAVSAVAATVVGAVVGNLLGASQDDLMPAVLDSLSGFHTAIQFTLPKTSGPTFTLRCDDVLLRPGAMTAWFKLERSAAGARIYVTRFPNYTSTGKVEHLDWPSSELSQIVVRFSTPEPLHNVHDTQVRIAWKVLAGPSAVVLVDTDLPFNAANAQVSVDHASPALGKYDSFIIRCRIYRPWDASTDELFSQEMAVRITDRLNRTHRYVHWNHVAYYPGFSAPLDQMDKRHATGWVVAERKSKIHYTDPAKRCRFADAYTPELGKDDLIYHDVLPFDIAHIAQHRKLVCPYCFFGGPDKKILK</sequence>
<dbReference type="EMBL" id="VUYU01000031">
    <property type="protein sequence ID" value="NHZ37595.1"/>
    <property type="molecule type" value="Genomic_DNA"/>
</dbReference>
<reference evidence="1 2" key="1">
    <citation type="submission" date="2019-09" db="EMBL/GenBank/DDBJ databases">
        <title>Taxonomy of Antarctic Massilia spp.: description of Massilia rubra sp. nov., Massilia aquatica sp. nov., Massilia mucilaginosa sp. nov., Massilia frigida sp. nov. isolated from streams, lakes and regoliths.</title>
        <authorList>
            <person name="Holochova P."/>
            <person name="Sedlacek I."/>
            <person name="Kralova S."/>
            <person name="Maslanova I."/>
            <person name="Busse H.-J."/>
            <person name="Stankova E."/>
            <person name="Vrbovska V."/>
            <person name="Kovarovic V."/>
            <person name="Bartak M."/>
            <person name="Svec P."/>
            <person name="Pantucek R."/>
        </authorList>
    </citation>
    <scope>NUCLEOTIDE SEQUENCE [LARGE SCALE GENOMIC DNA]</scope>
    <source>
        <strain evidence="1 2">CCM 8692</strain>
    </source>
</reference>
<evidence type="ECO:0000313" key="1">
    <source>
        <dbReference type="EMBL" id="NHZ37595.1"/>
    </source>
</evidence>
<dbReference type="Proteomes" id="UP000785613">
    <property type="component" value="Unassembled WGS sequence"/>
</dbReference>
<gene>
    <name evidence="1" type="ORF">F0185_28945</name>
</gene>